<reference evidence="2 3" key="1">
    <citation type="submission" date="2018-11" db="EMBL/GenBank/DDBJ databases">
        <title>Genomic Encyclopedia of Type Strains, Phase IV (KMG-IV): sequencing the most valuable type-strain genomes for metagenomic binning, comparative biology and taxonomic classification.</title>
        <authorList>
            <person name="Goeker M."/>
        </authorList>
    </citation>
    <scope>NUCLEOTIDE SEQUENCE [LARGE SCALE GENOMIC DNA]</scope>
    <source>
        <strain evidence="2 3">DSM 5900</strain>
    </source>
</reference>
<feature type="domain" description="MaoC-like" evidence="1">
    <location>
        <begin position="19"/>
        <end position="125"/>
    </location>
</feature>
<dbReference type="PANTHER" id="PTHR43664">
    <property type="entry name" value="MONOAMINE OXIDASE-RELATED"/>
    <property type="match status" value="1"/>
</dbReference>
<sequence>MAPMTAMSPQDLHFEDVVLGETFVTPAHTVTDEAITRFADVTLDHSSLHLDDALARSMGFPRRIAHGLYGLSLMEGLKSKLRLYDQTSIASLGWDRVRFRAPILSGDTVRVRFAFVSKRESSKPDRGVVIEAATLERQDGTVLVEAEHATLLRRRGT</sequence>
<dbReference type="PANTHER" id="PTHR43664:SF1">
    <property type="entry name" value="BETA-METHYLMALYL-COA DEHYDRATASE"/>
    <property type="match status" value="1"/>
</dbReference>
<gene>
    <name evidence="2" type="ORF">EDC65_5290</name>
</gene>
<dbReference type="AlphaFoldDB" id="A0A3N1KQ33"/>
<proteinExistence type="predicted"/>
<evidence type="ECO:0000313" key="2">
    <source>
        <dbReference type="EMBL" id="ROP81432.1"/>
    </source>
</evidence>
<dbReference type="Proteomes" id="UP000278222">
    <property type="component" value="Unassembled WGS sequence"/>
</dbReference>
<dbReference type="Gene3D" id="3.10.129.10">
    <property type="entry name" value="Hotdog Thioesterase"/>
    <property type="match status" value="1"/>
</dbReference>
<keyword evidence="3" id="KW-1185">Reference proteome</keyword>
<dbReference type="Pfam" id="PF01575">
    <property type="entry name" value="MaoC_dehydratas"/>
    <property type="match status" value="1"/>
</dbReference>
<evidence type="ECO:0000259" key="1">
    <source>
        <dbReference type="Pfam" id="PF01575"/>
    </source>
</evidence>
<comment type="caution">
    <text evidence="2">The sequence shown here is derived from an EMBL/GenBank/DDBJ whole genome shotgun (WGS) entry which is preliminary data.</text>
</comment>
<dbReference type="InterPro" id="IPR052342">
    <property type="entry name" value="MCH/BMMD"/>
</dbReference>
<evidence type="ECO:0000313" key="3">
    <source>
        <dbReference type="Proteomes" id="UP000278222"/>
    </source>
</evidence>
<dbReference type="InterPro" id="IPR029069">
    <property type="entry name" value="HotDog_dom_sf"/>
</dbReference>
<organism evidence="2 3">
    <name type="scientific">Stella humosa</name>
    <dbReference type="NCBI Taxonomy" id="94"/>
    <lineage>
        <taxon>Bacteria</taxon>
        <taxon>Pseudomonadati</taxon>
        <taxon>Pseudomonadota</taxon>
        <taxon>Alphaproteobacteria</taxon>
        <taxon>Rhodospirillales</taxon>
        <taxon>Stellaceae</taxon>
        <taxon>Stella</taxon>
    </lineage>
</organism>
<accession>A0A3N1KQ33</accession>
<name>A0A3N1KQ33_9PROT</name>
<protein>
    <submittedName>
        <fullName evidence="2">Acyl dehydratase</fullName>
    </submittedName>
</protein>
<dbReference type="InterPro" id="IPR002539">
    <property type="entry name" value="MaoC-like_dom"/>
</dbReference>
<dbReference type="EMBL" id="RJKX01000018">
    <property type="protein sequence ID" value="ROP81432.1"/>
    <property type="molecule type" value="Genomic_DNA"/>
</dbReference>
<dbReference type="SUPFAM" id="SSF54637">
    <property type="entry name" value="Thioesterase/thiol ester dehydrase-isomerase"/>
    <property type="match status" value="1"/>
</dbReference>